<dbReference type="EMBL" id="JADOES010000005">
    <property type="protein sequence ID" value="MBT9314641.1"/>
    <property type="molecule type" value="Genomic_DNA"/>
</dbReference>
<dbReference type="Gene3D" id="3.40.109.10">
    <property type="entry name" value="NADH Oxidase"/>
    <property type="match status" value="2"/>
</dbReference>
<feature type="domain" description="Nitroreductase" evidence="1">
    <location>
        <begin position="334"/>
        <end position="509"/>
    </location>
</feature>
<dbReference type="RefSeq" id="WP_215607709.1">
    <property type="nucleotide sequence ID" value="NZ_JADOES010000005.1"/>
</dbReference>
<dbReference type="CDD" id="cd02142">
    <property type="entry name" value="McbC_SagB-like_oxidoreductase"/>
    <property type="match status" value="2"/>
</dbReference>
<evidence type="ECO:0000259" key="1">
    <source>
        <dbReference type="Pfam" id="PF00881"/>
    </source>
</evidence>
<comment type="caution">
    <text evidence="2">The sequence shown here is derived from an EMBL/GenBank/DDBJ whole genome shotgun (WGS) entry which is preliminary data.</text>
</comment>
<protein>
    <submittedName>
        <fullName evidence="2">SagB/ThcOx family dehydrogenase</fullName>
    </submittedName>
</protein>
<feature type="domain" description="Nitroreductase" evidence="1">
    <location>
        <begin position="91"/>
        <end position="223"/>
    </location>
</feature>
<dbReference type="InterPro" id="IPR000415">
    <property type="entry name" value="Nitroreductase-like"/>
</dbReference>
<sequence length="511" mass="57469">MTEASPSLAQLYHQRTKYFPDALPTGTLNWAEQPEVYKTYPLGSRFELQGYLGVGARETDQWWQRLSQFLFHSYGLTAKFTSSTGDVVYLRSAPSAGALYPAEIYLISRGTSQLPAGLYNYQVKTHSLVRFWDDHPWQRLQEACFWHPALEHTHLAVVTSVVFQRSAWRYQARAYRRVCLDTGHLLGNIELAASLCDYRPHLIGGFVDDAINDLLYLNPAEEGAIAVLALADLLKVEQNLSRGCTVLPSDGQLSDEQMMSAETVPEDEQLLGALHQVSRITPQPDKSLEQAQLAQPTQYPSSQYGFPFGNNASTTVASIVWGDGLEFLTKAMLHRRSTRRYRGASISLDSLRQLLDFTYHPENYSEQGFDAQPDYFDLSLIQTFIVVLGVNNLDTGCYYYDPVANTLRQVRFKHFRRELHHLCLGQNLGRDASVAIIHTANLEKAIERHCDRAYRYLHMDAGHLGQRLNLAATRLALGVSGIAGFFDDQVNDVLGIPEDEAVLYITTIGVP</sequence>
<reference evidence="2" key="1">
    <citation type="submission" date="2020-11" db="EMBL/GenBank/DDBJ databases">
        <authorList>
            <person name="Konstantinou D."/>
            <person name="Gkelis S."/>
            <person name="Popin R."/>
            <person name="Fewer D."/>
            <person name="Sivonen K."/>
        </authorList>
    </citation>
    <scope>NUCLEOTIDE SEQUENCE</scope>
    <source>
        <strain evidence="2">TAU-MAC 1115</strain>
    </source>
</reference>
<dbReference type="SUPFAM" id="SSF55469">
    <property type="entry name" value="FMN-dependent nitroreductase-like"/>
    <property type="match status" value="2"/>
</dbReference>
<proteinExistence type="predicted"/>
<dbReference type="InterPro" id="IPR029479">
    <property type="entry name" value="Nitroreductase"/>
</dbReference>
<evidence type="ECO:0000313" key="2">
    <source>
        <dbReference type="EMBL" id="MBT9314641.1"/>
    </source>
</evidence>
<dbReference type="Proteomes" id="UP000717364">
    <property type="component" value="Unassembled WGS sequence"/>
</dbReference>
<dbReference type="AlphaFoldDB" id="A0A947DCL5"/>
<dbReference type="NCBIfam" id="TIGR03605">
    <property type="entry name" value="antibiot_sagB"/>
    <property type="match status" value="2"/>
</dbReference>
<dbReference type="Pfam" id="PF00881">
    <property type="entry name" value="Nitroreductase"/>
    <property type="match status" value="2"/>
</dbReference>
<dbReference type="PANTHER" id="PTHR42741:SF3">
    <property type="entry name" value="NITROREDUCTASE FAMILY PROTEIN"/>
    <property type="match status" value="1"/>
</dbReference>
<gene>
    <name evidence="2" type="ORF">IXB50_04300</name>
</gene>
<organism evidence="2 3">
    <name type="scientific">Leptothoe spongobia TAU-MAC 1115</name>
    <dbReference type="NCBI Taxonomy" id="1967444"/>
    <lineage>
        <taxon>Bacteria</taxon>
        <taxon>Bacillati</taxon>
        <taxon>Cyanobacteriota</taxon>
        <taxon>Cyanophyceae</taxon>
        <taxon>Nodosilineales</taxon>
        <taxon>Cymatolegaceae</taxon>
        <taxon>Leptothoe</taxon>
        <taxon>Leptothoe spongobia</taxon>
    </lineage>
</organism>
<accession>A0A947DCL5</accession>
<evidence type="ECO:0000313" key="3">
    <source>
        <dbReference type="Proteomes" id="UP000717364"/>
    </source>
</evidence>
<dbReference type="GO" id="GO:0016491">
    <property type="term" value="F:oxidoreductase activity"/>
    <property type="evidence" value="ECO:0007669"/>
    <property type="project" value="InterPro"/>
</dbReference>
<reference evidence="2" key="2">
    <citation type="journal article" date="2021" name="Mar. Drugs">
        <title>Genome Reduction and Secondary Metabolism of the Marine Sponge-Associated Cyanobacterium Leptothoe.</title>
        <authorList>
            <person name="Konstantinou D."/>
            <person name="Popin R.V."/>
            <person name="Fewer D.P."/>
            <person name="Sivonen K."/>
            <person name="Gkelis S."/>
        </authorList>
    </citation>
    <scope>NUCLEOTIDE SEQUENCE</scope>
    <source>
        <strain evidence="2">TAU-MAC 1115</strain>
    </source>
</reference>
<dbReference type="PANTHER" id="PTHR42741">
    <property type="entry name" value="NITROREDUCTASE FAMILY PROTEIN"/>
    <property type="match status" value="1"/>
</dbReference>
<keyword evidence="3" id="KW-1185">Reference proteome</keyword>
<dbReference type="InterPro" id="IPR020051">
    <property type="entry name" value="SagB-type_dehydrogenase"/>
</dbReference>
<name>A0A947DCL5_9CYAN</name>